<gene>
    <name evidence="7" type="ORF">LSH36_627g01022</name>
</gene>
<keyword evidence="3 5" id="KW-1133">Transmembrane helix</keyword>
<keyword evidence="2 5" id="KW-0812">Transmembrane</keyword>
<feature type="transmembrane region" description="Helical" evidence="5">
    <location>
        <begin position="307"/>
        <end position="326"/>
    </location>
</feature>
<dbReference type="CDD" id="cd14978">
    <property type="entry name" value="7tmA_FMRFamide_R-like"/>
    <property type="match status" value="1"/>
</dbReference>
<dbReference type="PROSITE" id="PS50262">
    <property type="entry name" value="G_PROTEIN_RECEP_F1_2"/>
    <property type="match status" value="1"/>
</dbReference>
<evidence type="ECO:0000256" key="5">
    <source>
        <dbReference type="SAM" id="Phobius"/>
    </source>
</evidence>
<keyword evidence="4 5" id="KW-0472">Membrane</keyword>
<dbReference type="GO" id="GO:0004930">
    <property type="term" value="F:G protein-coupled receptor activity"/>
    <property type="evidence" value="ECO:0007669"/>
    <property type="project" value="InterPro"/>
</dbReference>
<feature type="transmembrane region" description="Helical" evidence="5">
    <location>
        <begin position="267"/>
        <end position="295"/>
    </location>
</feature>
<dbReference type="InterPro" id="IPR052954">
    <property type="entry name" value="GPCR-Ligand_Int"/>
</dbReference>
<evidence type="ECO:0000313" key="8">
    <source>
        <dbReference type="Proteomes" id="UP001208570"/>
    </source>
</evidence>
<organism evidence="7 8">
    <name type="scientific">Paralvinella palmiformis</name>
    <dbReference type="NCBI Taxonomy" id="53620"/>
    <lineage>
        <taxon>Eukaryota</taxon>
        <taxon>Metazoa</taxon>
        <taxon>Spiralia</taxon>
        <taxon>Lophotrochozoa</taxon>
        <taxon>Annelida</taxon>
        <taxon>Polychaeta</taxon>
        <taxon>Sedentaria</taxon>
        <taxon>Canalipalpata</taxon>
        <taxon>Terebellida</taxon>
        <taxon>Terebelliformia</taxon>
        <taxon>Alvinellidae</taxon>
        <taxon>Paralvinella</taxon>
    </lineage>
</organism>
<dbReference type="InterPro" id="IPR017452">
    <property type="entry name" value="GPCR_Rhodpsn_7TM"/>
</dbReference>
<keyword evidence="8" id="KW-1185">Reference proteome</keyword>
<dbReference type="PRINTS" id="PR00237">
    <property type="entry name" value="GPCRRHODOPSN"/>
</dbReference>
<feature type="transmembrane region" description="Helical" evidence="5">
    <location>
        <begin position="228"/>
        <end position="246"/>
    </location>
</feature>
<dbReference type="InterPro" id="IPR000276">
    <property type="entry name" value="GPCR_Rhodpsn"/>
</dbReference>
<feature type="transmembrane region" description="Helical" evidence="5">
    <location>
        <begin position="168"/>
        <end position="188"/>
    </location>
</feature>
<dbReference type="EMBL" id="JAODUP010000627">
    <property type="protein sequence ID" value="KAK2146172.1"/>
    <property type="molecule type" value="Genomic_DNA"/>
</dbReference>
<evidence type="ECO:0000256" key="3">
    <source>
        <dbReference type="ARBA" id="ARBA00022989"/>
    </source>
</evidence>
<dbReference type="SUPFAM" id="SSF81321">
    <property type="entry name" value="Family A G protein-coupled receptor-like"/>
    <property type="match status" value="1"/>
</dbReference>
<evidence type="ECO:0000256" key="2">
    <source>
        <dbReference type="ARBA" id="ARBA00022692"/>
    </source>
</evidence>
<protein>
    <recommendedName>
        <fullName evidence="6">G-protein coupled receptors family 1 profile domain-containing protein</fullName>
    </recommendedName>
</protein>
<reference evidence="7" key="1">
    <citation type="journal article" date="2023" name="Mol. Biol. Evol.">
        <title>Third-Generation Sequencing Reveals the Adaptive Role of the Epigenome in Three Deep-Sea Polychaetes.</title>
        <authorList>
            <person name="Perez M."/>
            <person name="Aroh O."/>
            <person name="Sun Y."/>
            <person name="Lan Y."/>
            <person name="Juniper S.K."/>
            <person name="Young C.R."/>
            <person name="Angers B."/>
            <person name="Qian P.Y."/>
        </authorList>
    </citation>
    <scope>NUCLEOTIDE SEQUENCE</scope>
    <source>
        <strain evidence="7">P08H-3</strain>
    </source>
</reference>
<evidence type="ECO:0000256" key="1">
    <source>
        <dbReference type="ARBA" id="ARBA00004370"/>
    </source>
</evidence>
<sequence>MSMSSANVSLLANFNQSASTANITSASNGNMSTEDVKYEEFYNMAQFITGLFLYPTVCLFGLTGNVISIVVLSQKKMATSTNTFLTALAVSDGIKLVTDSFYFLVILLLNIDEAVGQRAYGYLYPYAHYFFNMSVCITAWLTVSVAAERYILVCYATKARQWCSIRRARITSIGVFVSMSLLTIPLGLRYETVVLRDDHLNVTVLSVEVTELWKNARFVTAYTWIQNLLRSIVPLFVLCTLNCFIVQALRRTQRGRKKISTRHRVTLMLVSVIVVFMLCVTPDAVMSAFFGYGYYEASFLVRGIREITDLLLTVNSAVNFLLYYTFNKVFRRNFYALFCKNCRRGQLAKQELYGGRSSLATARNTTAANQSKGCSSSKKEDSPQLIFLDARRQTTTPLIENEFVRAEDHPNECGNGQTCL</sequence>
<dbReference type="Gene3D" id="1.20.1070.10">
    <property type="entry name" value="Rhodopsin 7-helix transmembrane proteins"/>
    <property type="match status" value="1"/>
</dbReference>
<evidence type="ECO:0000256" key="4">
    <source>
        <dbReference type="ARBA" id="ARBA00023136"/>
    </source>
</evidence>
<feature type="transmembrane region" description="Helical" evidence="5">
    <location>
        <begin position="129"/>
        <end position="147"/>
    </location>
</feature>
<name>A0AAD9J3X1_9ANNE</name>
<evidence type="ECO:0000313" key="7">
    <source>
        <dbReference type="EMBL" id="KAK2146172.1"/>
    </source>
</evidence>
<proteinExistence type="predicted"/>
<dbReference type="Pfam" id="PF00001">
    <property type="entry name" value="7tm_1"/>
    <property type="match status" value="1"/>
</dbReference>
<accession>A0AAD9J3X1</accession>
<dbReference type="Proteomes" id="UP001208570">
    <property type="component" value="Unassembled WGS sequence"/>
</dbReference>
<feature type="transmembrane region" description="Helical" evidence="5">
    <location>
        <begin position="84"/>
        <end position="109"/>
    </location>
</feature>
<dbReference type="AlphaFoldDB" id="A0AAD9J3X1"/>
<evidence type="ECO:0000259" key="6">
    <source>
        <dbReference type="PROSITE" id="PS50262"/>
    </source>
</evidence>
<dbReference type="PANTHER" id="PTHR46641">
    <property type="entry name" value="FMRFAMIDE RECEPTOR-RELATED"/>
    <property type="match status" value="1"/>
</dbReference>
<feature type="domain" description="G-protein coupled receptors family 1 profile" evidence="6">
    <location>
        <begin position="64"/>
        <end position="323"/>
    </location>
</feature>
<dbReference type="GO" id="GO:0016020">
    <property type="term" value="C:membrane"/>
    <property type="evidence" value="ECO:0007669"/>
    <property type="project" value="UniProtKB-SubCell"/>
</dbReference>
<dbReference type="PANTHER" id="PTHR46641:SF2">
    <property type="entry name" value="FMRFAMIDE RECEPTOR"/>
    <property type="match status" value="1"/>
</dbReference>
<feature type="transmembrane region" description="Helical" evidence="5">
    <location>
        <begin position="44"/>
        <end position="72"/>
    </location>
</feature>
<comment type="caution">
    <text evidence="7">The sequence shown here is derived from an EMBL/GenBank/DDBJ whole genome shotgun (WGS) entry which is preliminary data.</text>
</comment>
<comment type="subcellular location">
    <subcellularLocation>
        <location evidence="1">Membrane</location>
    </subcellularLocation>
</comment>